<dbReference type="PANTHER" id="PTHR30204">
    <property type="entry name" value="REDOX-CYCLING DRUG-SENSING TRANSCRIPTIONAL ACTIVATOR SOXR"/>
    <property type="match status" value="1"/>
</dbReference>
<dbReference type="SUPFAM" id="SSF46955">
    <property type="entry name" value="Putative DNA-binding domain"/>
    <property type="match status" value="1"/>
</dbReference>
<dbReference type="InterPro" id="IPR000551">
    <property type="entry name" value="MerR-type_HTH_dom"/>
</dbReference>
<keyword evidence="1" id="KW-0238">DNA-binding</keyword>
<comment type="caution">
    <text evidence="4">The sequence shown here is derived from an EMBL/GenBank/DDBJ whole genome shotgun (WGS) entry which is preliminary data.</text>
</comment>
<evidence type="ECO:0000313" key="4">
    <source>
        <dbReference type="EMBL" id="EWT00117.1"/>
    </source>
</evidence>
<name>W9G488_9MICO</name>
<protein>
    <submittedName>
        <fullName evidence="4">MerR family transcriptional regulator</fullName>
    </submittedName>
</protein>
<feature type="domain" description="HTH merR-type" evidence="3">
    <location>
        <begin position="53"/>
        <end position="120"/>
    </location>
</feature>
<dbReference type="STRING" id="1386089.N865_18105"/>
<dbReference type="GO" id="GO:0003677">
    <property type="term" value="F:DNA binding"/>
    <property type="evidence" value="ECO:0007669"/>
    <property type="project" value="UniProtKB-KW"/>
</dbReference>
<dbReference type="InterPro" id="IPR009061">
    <property type="entry name" value="DNA-bd_dom_put_sf"/>
</dbReference>
<dbReference type="AlphaFoldDB" id="W9G488"/>
<dbReference type="Gene3D" id="1.10.1660.10">
    <property type="match status" value="1"/>
</dbReference>
<gene>
    <name evidence="4" type="ORF">N865_18105</name>
</gene>
<dbReference type="GO" id="GO:0003700">
    <property type="term" value="F:DNA-binding transcription factor activity"/>
    <property type="evidence" value="ECO:0007669"/>
    <property type="project" value="InterPro"/>
</dbReference>
<dbReference type="Proteomes" id="UP000019489">
    <property type="component" value="Unassembled WGS sequence"/>
</dbReference>
<dbReference type="SMART" id="SM00422">
    <property type="entry name" value="HTH_MERR"/>
    <property type="match status" value="1"/>
</dbReference>
<organism evidence="4 5">
    <name type="scientific">Intrasporangium oryzae NRRL B-24470</name>
    <dbReference type="NCBI Taxonomy" id="1386089"/>
    <lineage>
        <taxon>Bacteria</taxon>
        <taxon>Bacillati</taxon>
        <taxon>Actinomycetota</taxon>
        <taxon>Actinomycetes</taxon>
        <taxon>Micrococcales</taxon>
        <taxon>Intrasporangiaceae</taxon>
        <taxon>Intrasporangium</taxon>
    </lineage>
</organism>
<keyword evidence="5" id="KW-1185">Reference proteome</keyword>
<dbReference type="CDD" id="cd04776">
    <property type="entry name" value="HTH_GnyR"/>
    <property type="match status" value="1"/>
</dbReference>
<dbReference type="EMBL" id="AWSA01000054">
    <property type="protein sequence ID" value="EWT00117.1"/>
    <property type="molecule type" value="Genomic_DNA"/>
</dbReference>
<dbReference type="PROSITE" id="PS50937">
    <property type="entry name" value="HTH_MERR_2"/>
    <property type="match status" value="1"/>
</dbReference>
<proteinExistence type="predicted"/>
<feature type="compositionally biased region" description="Low complexity" evidence="2">
    <location>
        <begin position="1"/>
        <end position="20"/>
    </location>
</feature>
<evidence type="ECO:0000256" key="1">
    <source>
        <dbReference type="ARBA" id="ARBA00023125"/>
    </source>
</evidence>
<dbReference type="PANTHER" id="PTHR30204:SF58">
    <property type="entry name" value="HTH-TYPE TRANSCRIPTIONAL REGULATOR YFMP"/>
    <property type="match status" value="1"/>
</dbReference>
<sequence>MTSRSAPADAAAHPTPTDASQVATAEDASGPHSPGTQAALPEPSAPVPLAGRTWTIAQVAEEFGVTHRTVRHYEDLGLITPERRGTTRVYHRRDRTRLALILRGKRLGFPLEEIRTIIDLFDAPRGRRTQLEYVLGQIDERRADLEQRLRDVQDAIAELGQFERACRDDLERLG</sequence>
<dbReference type="InterPro" id="IPR047057">
    <property type="entry name" value="MerR_fam"/>
</dbReference>
<dbReference type="Pfam" id="PF13411">
    <property type="entry name" value="MerR_1"/>
    <property type="match status" value="1"/>
</dbReference>
<accession>W9G488</accession>
<reference evidence="4 5" key="1">
    <citation type="submission" date="2013-08" db="EMBL/GenBank/DDBJ databases">
        <title>Intrasporangium oryzae NRRL B-24470.</title>
        <authorList>
            <person name="Liu H."/>
            <person name="Wang G."/>
        </authorList>
    </citation>
    <scope>NUCLEOTIDE SEQUENCE [LARGE SCALE GENOMIC DNA]</scope>
    <source>
        <strain evidence="4 5">NRRL B-24470</strain>
    </source>
</reference>
<evidence type="ECO:0000313" key="5">
    <source>
        <dbReference type="Proteomes" id="UP000019489"/>
    </source>
</evidence>
<dbReference type="eggNOG" id="COG0789">
    <property type="taxonomic scope" value="Bacteria"/>
</dbReference>
<feature type="region of interest" description="Disordered" evidence="2">
    <location>
        <begin position="1"/>
        <end position="46"/>
    </location>
</feature>
<evidence type="ECO:0000259" key="3">
    <source>
        <dbReference type="PROSITE" id="PS50937"/>
    </source>
</evidence>
<evidence type="ECO:0000256" key="2">
    <source>
        <dbReference type="SAM" id="MobiDB-lite"/>
    </source>
</evidence>